<evidence type="ECO:0000313" key="2">
    <source>
        <dbReference type="Proteomes" id="UP001305779"/>
    </source>
</evidence>
<evidence type="ECO:0000313" key="1">
    <source>
        <dbReference type="EMBL" id="KAK4500838.1"/>
    </source>
</evidence>
<protein>
    <submittedName>
        <fullName evidence="1">Uncharacterized protein</fullName>
    </submittedName>
</protein>
<reference evidence="1 2" key="1">
    <citation type="journal article" date="2023" name="G3 (Bethesda)">
        <title>A chromosome-level genome assembly of Zasmidium syzygii isolated from banana leaves.</title>
        <authorList>
            <person name="van Westerhoven A.C."/>
            <person name="Mehrabi R."/>
            <person name="Talebi R."/>
            <person name="Steentjes M.B.F."/>
            <person name="Corcolon B."/>
            <person name="Chong P.A."/>
            <person name="Kema G.H.J."/>
            <person name="Seidl M.F."/>
        </authorList>
    </citation>
    <scope>NUCLEOTIDE SEQUENCE [LARGE SCALE GENOMIC DNA]</scope>
    <source>
        <strain evidence="1 2">P124</strain>
    </source>
</reference>
<accession>A0ABR0EI17</accession>
<proteinExistence type="predicted"/>
<organism evidence="1 2">
    <name type="scientific">Zasmidium cellare</name>
    <name type="common">Wine cellar mold</name>
    <name type="synonym">Racodium cellare</name>
    <dbReference type="NCBI Taxonomy" id="395010"/>
    <lineage>
        <taxon>Eukaryota</taxon>
        <taxon>Fungi</taxon>
        <taxon>Dikarya</taxon>
        <taxon>Ascomycota</taxon>
        <taxon>Pezizomycotina</taxon>
        <taxon>Dothideomycetes</taxon>
        <taxon>Dothideomycetidae</taxon>
        <taxon>Mycosphaerellales</taxon>
        <taxon>Mycosphaerellaceae</taxon>
        <taxon>Zasmidium</taxon>
    </lineage>
</organism>
<sequence length="220" mass="25099">MSSVLQPPTLSPGFLQPLPEINWEKRLNRNLILAKDTLRTGDATFFKTSRAALFASGIDWSNPLKQHLPADLRDTPKPEDLHNLNKDSILEVKNKIQTIRPKIEASIRAGKPQDELFTEIDNDIDDLYKINQELEELRGKLKIVVKKFPTRVAQQQAVNVWQESWNTVQEAVGRIMVALNDIVQPVSRVVAQVLAWAKKAWKTVETVVKDVVEWIESLFD</sequence>
<keyword evidence="2" id="KW-1185">Reference proteome</keyword>
<dbReference type="Proteomes" id="UP001305779">
    <property type="component" value="Unassembled WGS sequence"/>
</dbReference>
<name>A0ABR0EI17_ZASCE</name>
<dbReference type="EMBL" id="JAXOVC010000006">
    <property type="protein sequence ID" value="KAK4500838.1"/>
    <property type="molecule type" value="Genomic_DNA"/>
</dbReference>
<gene>
    <name evidence="1" type="ORF">PRZ48_009030</name>
</gene>
<comment type="caution">
    <text evidence="1">The sequence shown here is derived from an EMBL/GenBank/DDBJ whole genome shotgun (WGS) entry which is preliminary data.</text>
</comment>